<dbReference type="AlphaFoldDB" id="A0A7Z7HTG5"/>
<reference evidence="4" key="1">
    <citation type="submission" date="2017-03" db="EMBL/GenBank/DDBJ databases">
        <authorList>
            <consortium name="AG Boll"/>
        </authorList>
    </citation>
    <scope>NUCLEOTIDE SEQUENCE [LARGE SCALE GENOMIC DNA]</scope>
    <source>
        <strain evidence="4">Chol</strain>
    </source>
</reference>
<dbReference type="Gene3D" id="1.20.58.300">
    <property type="entry name" value="FlgN-like"/>
    <property type="match status" value="1"/>
</dbReference>
<gene>
    <name evidence="4" type="ORF">SDENCHOL_20909</name>
</gene>
<comment type="function">
    <text evidence="1">Required for the efficient initiation of filament assembly.</text>
</comment>
<organism evidence="4 5">
    <name type="scientific">Sterolibacterium denitrificans</name>
    <dbReference type="NCBI Taxonomy" id="157592"/>
    <lineage>
        <taxon>Bacteria</taxon>
        <taxon>Pseudomonadati</taxon>
        <taxon>Pseudomonadota</taxon>
        <taxon>Betaproteobacteria</taxon>
        <taxon>Nitrosomonadales</taxon>
        <taxon>Sterolibacteriaceae</taxon>
        <taxon>Sterolibacterium</taxon>
    </lineage>
</organism>
<keyword evidence="3" id="KW-1005">Bacterial flagellum biogenesis</keyword>
<keyword evidence="5" id="KW-1185">Reference proteome</keyword>
<comment type="similarity">
    <text evidence="2">Belongs to the FlgN family.</text>
</comment>
<proteinExistence type="inferred from homology"/>
<dbReference type="SUPFAM" id="SSF140566">
    <property type="entry name" value="FlgN-like"/>
    <property type="match status" value="1"/>
</dbReference>
<dbReference type="Pfam" id="PF05130">
    <property type="entry name" value="FlgN"/>
    <property type="match status" value="1"/>
</dbReference>
<dbReference type="InterPro" id="IPR036679">
    <property type="entry name" value="FlgN-like_sf"/>
</dbReference>
<name>A0A7Z7HTG5_9PROT</name>
<evidence type="ECO:0000256" key="1">
    <source>
        <dbReference type="ARBA" id="ARBA00002397"/>
    </source>
</evidence>
<dbReference type="GO" id="GO:0044780">
    <property type="term" value="P:bacterial-type flagellum assembly"/>
    <property type="evidence" value="ECO:0007669"/>
    <property type="project" value="InterPro"/>
</dbReference>
<dbReference type="EMBL" id="LT837803">
    <property type="protein sequence ID" value="SMB29920.1"/>
    <property type="molecule type" value="Genomic_DNA"/>
</dbReference>
<dbReference type="RefSeq" id="WP_067169789.1">
    <property type="nucleotide sequence ID" value="NZ_LFZK01000001.1"/>
</dbReference>
<protein>
    <submittedName>
        <fullName evidence="4">FlgN family protein</fullName>
    </submittedName>
</protein>
<dbReference type="Proteomes" id="UP000242886">
    <property type="component" value="Chromosome SDENCHOL"/>
</dbReference>
<evidence type="ECO:0000313" key="4">
    <source>
        <dbReference type="EMBL" id="SMB29920.1"/>
    </source>
</evidence>
<evidence type="ECO:0000256" key="2">
    <source>
        <dbReference type="ARBA" id="ARBA00007703"/>
    </source>
</evidence>
<sequence length="163" mass="17804">MQAAADTRLARFIEDELAMLRSFVELLQHEQRILTEGDIDELTPLIEKKGRLADLLTQLAGQRNEILAAAGYPHDRAGIDIWLERRSPTGEAAQDARDSWENILALAVQARTLNETNGKLIGIRLQHNQQTLNSLLAAGNRSALYGPDGQPHASGGGRSFGAV</sequence>
<evidence type="ECO:0000256" key="3">
    <source>
        <dbReference type="ARBA" id="ARBA00022795"/>
    </source>
</evidence>
<evidence type="ECO:0000313" key="5">
    <source>
        <dbReference type="Proteomes" id="UP000242886"/>
    </source>
</evidence>
<dbReference type="InterPro" id="IPR007809">
    <property type="entry name" value="FlgN-like"/>
</dbReference>
<accession>A0A7Z7HTG5</accession>